<keyword evidence="2" id="KW-1185">Reference proteome</keyword>
<dbReference type="OrthoDB" id="490326at2"/>
<evidence type="ECO:0000313" key="1">
    <source>
        <dbReference type="EMBL" id="EDX77300.1"/>
    </source>
</evidence>
<protein>
    <submittedName>
        <fullName evidence="1">Uncharacterized protein</fullName>
    </submittedName>
</protein>
<sequence length="65" mass="7416">MIDQFVKDKNSVFFTEIEKINQALAKAVQDALLKHKQAGNPVAIWRDGKVVWIPPEEILAKENKL</sequence>
<evidence type="ECO:0000313" key="2">
    <source>
        <dbReference type="Proteomes" id="UP000003835"/>
    </source>
</evidence>
<dbReference type="EMBL" id="DS989844">
    <property type="protein sequence ID" value="EDX77300.1"/>
    <property type="molecule type" value="Genomic_DNA"/>
</dbReference>
<dbReference type="Proteomes" id="UP000003835">
    <property type="component" value="Unassembled WGS sequence"/>
</dbReference>
<name>B4VL50_9CYAN</name>
<gene>
    <name evidence="1" type="ORF">MC7420_437</name>
</gene>
<reference evidence="1 2" key="1">
    <citation type="submission" date="2008-07" db="EMBL/GenBank/DDBJ databases">
        <authorList>
            <person name="Tandeau de Marsac N."/>
            <person name="Ferriera S."/>
            <person name="Johnson J."/>
            <person name="Kravitz S."/>
            <person name="Beeson K."/>
            <person name="Sutton G."/>
            <person name="Rogers Y.-H."/>
            <person name="Friedman R."/>
            <person name="Frazier M."/>
            <person name="Venter J.C."/>
        </authorList>
    </citation>
    <scope>NUCLEOTIDE SEQUENCE [LARGE SCALE GENOMIC DNA]</scope>
    <source>
        <strain evidence="1 2">PCC 7420</strain>
    </source>
</reference>
<organism evidence="1 2">
    <name type="scientific">Coleofasciculus chthonoplastes PCC 7420</name>
    <dbReference type="NCBI Taxonomy" id="118168"/>
    <lineage>
        <taxon>Bacteria</taxon>
        <taxon>Bacillati</taxon>
        <taxon>Cyanobacteriota</taxon>
        <taxon>Cyanophyceae</taxon>
        <taxon>Coleofasciculales</taxon>
        <taxon>Coleofasciculaceae</taxon>
        <taxon>Coleofasciculus</taxon>
    </lineage>
</organism>
<dbReference type="RefSeq" id="WP_006099413.1">
    <property type="nucleotide sequence ID" value="NZ_DS989844.1"/>
</dbReference>
<dbReference type="HOGENOM" id="CLU_2842231_0_0_3"/>
<dbReference type="AlphaFoldDB" id="B4VL50"/>
<dbReference type="STRING" id="118168.MC7420_437"/>
<proteinExistence type="predicted"/>
<accession>B4VL50</accession>